<evidence type="ECO:0000256" key="1">
    <source>
        <dbReference type="SAM" id="MobiDB-lite"/>
    </source>
</evidence>
<gene>
    <name evidence="3" type="ORF">AWB70_04665</name>
</gene>
<dbReference type="PROSITE" id="PS51257">
    <property type="entry name" value="PROKAR_LIPOPROTEIN"/>
    <property type="match status" value="1"/>
</dbReference>
<evidence type="ECO:0000256" key="2">
    <source>
        <dbReference type="SAM" id="SignalP"/>
    </source>
</evidence>
<organism evidence="3 4">
    <name type="scientific">Caballeronia cordobensis</name>
    <name type="common">Burkholderia cordobensis</name>
    <dbReference type="NCBI Taxonomy" id="1353886"/>
    <lineage>
        <taxon>Bacteria</taxon>
        <taxon>Pseudomonadati</taxon>
        <taxon>Pseudomonadota</taxon>
        <taxon>Betaproteobacteria</taxon>
        <taxon>Burkholderiales</taxon>
        <taxon>Burkholderiaceae</taxon>
        <taxon>Caballeronia</taxon>
    </lineage>
</organism>
<keyword evidence="2" id="KW-0732">Signal</keyword>
<feature type="region of interest" description="Disordered" evidence="1">
    <location>
        <begin position="57"/>
        <end position="87"/>
    </location>
</feature>
<evidence type="ECO:0000313" key="3">
    <source>
        <dbReference type="EMBL" id="SAL54876.1"/>
    </source>
</evidence>
<proteinExistence type="predicted"/>
<evidence type="ECO:0000313" key="4">
    <source>
        <dbReference type="Proteomes" id="UP000054740"/>
    </source>
</evidence>
<sequence length="87" mass="9487">MFRSHSIPGAFALAACLLSFFAVSARPVHAVEPLPDARILSSTPFDFRADREIFSRMNPAPSDAGILRPPQPLRSADEPAPKRQSTI</sequence>
<accession>A0A158IEB2</accession>
<reference evidence="4" key="1">
    <citation type="submission" date="2016-01" db="EMBL/GenBank/DDBJ databases">
        <authorList>
            <person name="Peeters C."/>
        </authorList>
    </citation>
    <scope>NUCLEOTIDE SEQUENCE [LARGE SCALE GENOMIC DNA]</scope>
</reference>
<keyword evidence="4" id="KW-1185">Reference proteome</keyword>
<dbReference type="Proteomes" id="UP000054740">
    <property type="component" value="Unassembled WGS sequence"/>
</dbReference>
<dbReference type="AlphaFoldDB" id="A0A158IEB2"/>
<dbReference type="EMBL" id="FCNY02000012">
    <property type="protein sequence ID" value="SAL54876.1"/>
    <property type="molecule type" value="Genomic_DNA"/>
</dbReference>
<protein>
    <submittedName>
        <fullName evidence="3">Uncharacterized protein</fullName>
    </submittedName>
</protein>
<feature type="chain" id="PRO_5011110235" evidence="2">
    <location>
        <begin position="31"/>
        <end position="87"/>
    </location>
</feature>
<name>A0A158IEB2_CABCO</name>
<feature type="signal peptide" evidence="2">
    <location>
        <begin position="1"/>
        <end position="30"/>
    </location>
</feature>